<proteinExistence type="predicted"/>
<dbReference type="AlphaFoldDB" id="A0A7S4S3W5"/>
<organism evidence="1">
    <name type="scientific">Ditylum brightwellii</name>
    <dbReference type="NCBI Taxonomy" id="49249"/>
    <lineage>
        <taxon>Eukaryota</taxon>
        <taxon>Sar</taxon>
        <taxon>Stramenopiles</taxon>
        <taxon>Ochrophyta</taxon>
        <taxon>Bacillariophyta</taxon>
        <taxon>Mediophyceae</taxon>
        <taxon>Lithodesmiophycidae</taxon>
        <taxon>Lithodesmiales</taxon>
        <taxon>Lithodesmiaceae</taxon>
        <taxon>Ditylum</taxon>
    </lineage>
</organism>
<protein>
    <submittedName>
        <fullName evidence="1">Uncharacterized protein</fullName>
    </submittedName>
</protein>
<reference evidence="1" key="1">
    <citation type="submission" date="2021-01" db="EMBL/GenBank/DDBJ databases">
        <authorList>
            <person name="Corre E."/>
            <person name="Pelletier E."/>
            <person name="Niang G."/>
            <person name="Scheremetjew M."/>
            <person name="Finn R."/>
            <person name="Kale V."/>
            <person name="Holt S."/>
            <person name="Cochrane G."/>
            <person name="Meng A."/>
            <person name="Brown T."/>
            <person name="Cohen L."/>
        </authorList>
    </citation>
    <scope>NUCLEOTIDE SEQUENCE</scope>
    <source>
        <strain evidence="1">GSO104</strain>
    </source>
</reference>
<evidence type="ECO:0000313" key="1">
    <source>
        <dbReference type="EMBL" id="CAE4633071.1"/>
    </source>
</evidence>
<accession>A0A7S4S3W5</accession>
<dbReference type="EMBL" id="HBNS01036493">
    <property type="protein sequence ID" value="CAE4633071.1"/>
    <property type="molecule type" value="Transcribed_RNA"/>
</dbReference>
<gene>
    <name evidence="1" type="ORF">DBRI00130_LOCUS28499</name>
</gene>
<sequence>MSSEIEDKIKSETTCNISFKKSFLPFDNRNTTQSLSEVSLYKVIIACHITRKPALVSSPICSRSVVLFCRPLLCCHVPHDKAVGPQALSLSSDPSFEYPSEN</sequence>
<name>A0A7S4S3W5_9STRA</name>